<protein>
    <submittedName>
        <fullName evidence="1">Uncharacterized protein</fullName>
    </submittedName>
</protein>
<gene>
    <name evidence="1" type="ORF">GCM10008942_01670</name>
</gene>
<dbReference type="EMBL" id="BAAADD010000001">
    <property type="protein sequence ID" value="GAA0556854.1"/>
    <property type="molecule type" value="Genomic_DNA"/>
</dbReference>
<dbReference type="Proteomes" id="UP001499951">
    <property type="component" value="Unassembled WGS sequence"/>
</dbReference>
<comment type="caution">
    <text evidence="1">The sequence shown here is derived from an EMBL/GenBank/DDBJ whole genome shotgun (WGS) entry which is preliminary data.</text>
</comment>
<proteinExistence type="predicted"/>
<name>A0ABP3P3Q6_9PROT</name>
<organism evidence="1 2">
    <name type="scientific">Rhizomicrobium electricum</name>
    <dbReference type="NCBI Taxonomy" id="480070"/>
    <lineage>
        <taxon>Bacteria</taxon>
        <taxon>Pseudomonadati</taxon>
        <taxon>Pseudomonadota</taxon>
        <taxon>Alphaproteobacteria</taxon>
        <taxon>Micropepsales</taxon>
        <taxon>Micropepsaceae</taxon>
        <taxon>Rhizomicrobium</taxon>
    </lineage>
</organism>
<evidence type="ECO:0000313" key="1">
    <source>
        <dbReference type="EMBL" id="GAA0556854.1"/>
    </source>
</evidence>
<sequence length="121" mass="13816">MHLISCRQTTSGAASFSHWVTVSIRAFTEFTFQVAIFMGEGRFDCRGRLGLNQLDCHPGQALRSTKCKGVRRAGTHTDTIQISKWIPDRAPCAMRHHHRGRVRDDNLWRNANVIGVKGWRR</sequence>
<keyword evidence="2" id="KW-1185">Reference proteome</keyword>
<reference evidence="2" key="1">
    <citation type="journal article" date="2019" name="Int. J. Syst. Evol. Microbiol.">
        <title>The Global Catalogue of Microorganisms (GCM) 10K type strain sequencing project: providing services to taxonomists for standard genome sequencing and annotation.</title>
        <authorList>
            <consortium name="The Broad Institute Genomics Platform"/>
            <consortium name="The Broad Institute Genome Sequencing Center for Infectious Disease"/>
            <person name="Wu L."/>
            <person name="Ma J."/>
        </authorList>
    </citation>
    <scope>NUCLEOTIDE SEQUENCE [LARGE SCALE GENOMIC DNA]</scope>
    <source>
        <strain evidence="2">JCM 15089</strain>
    </source>
</reference>
<accession>A0ABP3P3Q6</accession>
<evidence type="ECO:0000313" key="2">
    <source>
        <dbReference type="Proteomes" id="UP001499951"/>
    </source>
</evidence>